<name>A0A7W7NVJ7_9SPHN</name>
<evidence type="ECO:0000313" key="2">
    <source>
        <dbReference type="Proteomes" id="UP000555448"/>
    </source>
</evidence>
<dbReference type="Proteomes" id="UP000555448">
    <property type="component" value="Unassembled WGS sequence"/>
</dbReference>
<organism evidence="1 2">
    <name type="scientific">Novosphingobium chloroacetimidivorans</name>
    <dbReference type="NCBI Taxonomy" id="1428314"/>
    <lineage>
        <taxon>Bacteria</taxon>
        <taxon>Pseudomonadati</taxon>
        <taxon>Pseudomonadota</taxon>
        <taxon>Alphaproteobacteria</taxon>
        <taxon>Sphingomonadales</taxon>
        <taxon>Sphingomonadaceae</taxon>
        <taxon>Novosphingobium</taxon>
    </lineage>
</organism>
<sequence>MEAQLLARLRADPGVAAVAGTIATGTAGRPAIDWIERKSDAKSGFPAGTLQSVSSGRLYDQDGPSGLQQKRIRFESYGLSYEQARKLADAAIKALEPAQDVDGIRFHRSKVAFDRDFPPEDLGGGLKVFRTLIDFMIPATPA</sequence>
<reference evidence="1 2" key="1">
    <citation type="submission" date="2020-08" db="EMBL/GenBank/DDBJ databases">
        <title>Functional genomics of gut bacteria from endangered species of beetles.</title>
        <authorList>
            <person name="Carlos-Shanley C."/>
        </authorList>
    </citation>
    <scope>NUCLEOTIDE SEQUENCE [LARGE SCALE GENOMIC DNA]</scope>
    <source>
        <strain evidence="1 2">S00245</strain>
    </source>
</reference>
<evidence type="ECO:0000313" key="1">
    <source>
        <dbReference type="EMBL" id="MBB4857197.1"/>
    </source>
</evidence>
<gene>
    <name evidence="1" type="ORF">HNO88_000504</name>
</gene>
<proteinExistence type="predicted"/>
<comment type="caution">
    <text evidence="1">The sequence shown here is derived from an EMBL/GenBank/DDBJ whole genome shotgun (WGS) entry which is preliminary data.</text>
</comment>
<accession>A0A7W7NVJ7</accession>
<dbReference type="AlphaFoldDB" id="A0A7W7NVJ7"/>
<dbReference type="EMBL" id="JACHLR010000002">
    <property type="protein sequence ID" value="MBB4857197.1"/>
    <property type="molecule type" value="Genomic_DNA"/>
</dbReference>
<protein>
    <recommendedName>
        <fullName evidence="3">DUF3168 domain-containing protein</fullName>
    </recommendedName>
</protein>
<keyword evidence="2" id="KW-1185">Reference proteome</keyword>
<dbReference type="RefSeq" id="WP_184242488.1">
    <property type="nucleotide sequence ID" value="NZ_JACHLR010000002.1"/>
</dbReference>
<evidence type="ECO:0008006" key="3">
    <source>
        <dbReference type="Google" id="ProtNLM"/>
    </source>
</evidence>